<comment type="similarity">
    <text evidence="7">Belongs to the class-III pyridoxal-phosphate-dependent aminotransferase family.</text>
</comment>
<evidence type="ECO:0000256" key="6">
    <source>
        <dbReference type="ARBA" id="ARBA00029440"/>
    </source>
</evidence>
<evidence type="ECO:0000256" key="4">
    <source>
        <dbReference type="ARBA" id="ARBA00022679"/>
    </source>
</evidence>
<dbReference type="EC" id="2.6.1.11" evidence="8"/>
<dbReference type="PANTHER" id="PTHR11986:SF79">
    <property type="entry name" value="ACETYLORNITHINE AMINOTRANSFERASE, MITOCHONDRIAL"/>
    <property type="match status" value="1"/>
</dbReference>
<evidence type="ECO:0000256" key="5">
    <source>
        <dbReference type="ARBA" id="ARBA00022898"/>
    </source>
</evidence>
<keyword evidence="2 8" id="KW-0032">Aminotransferase</keyword>
<dbReference type="GO" id="GO:0003992">
    <property type="term" value="F:N2-acetyl-L-ornithine:2-oxoglutarate 5-aminotransferase activity"/>
    <property type="evidence" value="ECO:0007669"/>
    <property type="project" value="UniProtKB-EC"/>
</dbReference>
<comment type="cofactor">
    <cofactor evidence="1">
        <name>pyridoxal 5'-phosphate</name>
        <dbReference type="ChEBI" id="CHEBI:597326"/>
    </cofactor>
</comment>
<dbReference type="NCBIfam" id="TIGR00707">
    <property type="entry name" value="argD"/>
    <property type="match status" value="1"/>
</dbReference>
<dbReference type="PROSITE" id="PS00600">
    <property type="entry name" value="AA_TRANSFER_CLASS_3"/>
    <property type="match status" value="1"/>
</dbReference>
<comment type="pathway">
    <text evidence="6">Amino-acid biosynthesis.</text>
</comment>
<name>A0AA41X9R3_9MICO</name>
<dbReference type="GO" id="GO:0042802">
    <property type="term" value="F:identical protein binding"/>
    <property type="evidence" value="ECO:0007669"/>
    <property type="project" value="TreeGrafter"/>
</dbReference>
<dbReference type="NCBIfam" id="NF002325">
    <property type="entry name" value="PRK01278.1"/>
    <property type="match status" value="1"/>
</dbReference>
<dbReference type="PIRSF" id="PIRSF000521">
    <property type="entry name" value="Transaminase_4ab_Lys_Orn"/>
    <property type="match status" value="1"/>
</dbReference>
<dbReference type="PANTHER" id="PTHR11986">
    <property type="entry name" value="AMINOTRANSFERASE CLASS III"/>
    <property type="match status" value="1"/>
</dbReference>
<dbReference type="GO" id="GO:0006526">
    <property type="term" value="P:L-arginine biosynthetic process"/>
    <property type="evidence" value="ECO:0007669"/>
    <property type="project" value="UniProtKB-ARBA"/>
</dbReference>
<dbReference type="GO" id="GO:0030170">
    <property type="term" value="F:pyridoxal phosphate binding"/>
    <property type="evidence" value="ECO:0007669"/>
    <property type="project" value="InterPro"/>
</dbReference>
<protein>
    <submittedName>
        <fullName evidence="8">Acetylornithine transaminase</fullName>
        <ecNumber evidence="8">2.6.1.11</ecNumber>
    </submittedName>
</protein>
<dbReference type="Pfam" id="PF00202">
    <property type="entry name" value="Aminotran_3"/>
    <property type="match status" value="1"/>
</dbReference>
<dbReference type="RefSeq" id="WP_259524700.1">
    <property type="nucleotide sequence ID" value="NZ_JANLCK010000001.1"/>
</dbReference>
<dbReference type="SUPFAM" id="SSF53383">
    <property type="entry name" value="PLP-dependent transferases"/>
    <property type="match status" value="1"/>
</dbReference>
<dbReference type="InterPro" id="IPR015422">
    <property type="entry name" value="PyrdxlP-dep_Trfase_small"/>
</dbReference>
<evidence type="ECO:0000256" key="3">
    <source>
        <dbReference type="ARBA" id="ARBA00022605"/>
    </source>
</evidence>
<dbReference type="EMBL" id="JANLCK010000001">
    <property type="protein sequence ID" value="MCS5724276.1"/>
    <property type="molecule type" value="Genomic_DNA"/>
</dbReference>
<dbReference type="Gene3D" id="3.40.640.10">
    <property type="entry name" value="Type I PLP-dependent aspartate aminotransferase-like (Major domain)"/>
    <property type="match status" value="1"/>
</dbReference>
<organism evidence="8 9">
    <name type="scientific">Herbiconiux oxytropis</name>
    <dbReference type="NCBI Taxonomy" id="2970915"/>
    <lineage>
        <taxon>Bacteria</taxon>
        <taxon>Bacillati</taxon>
        <taxon>Actinomycetota</taxon>
        <taxon>Actinomycetes</taxon>
        <taxon>Micrococcales</taxon>
        <taxon>Microbacteriaceae</taxon>
        <taxon>Herbiconiux</taxon>
    </lineage>
</organism>
<keyword evidence="3" id="KW-0028">Amino-acid biosynthesis</keyword>
<dbReference type="InterPro" id="IPR005814">
    <property type="entry name" value="Aminotrans_3"/>
</dbReference>
<evidence type="ECO:0000256" key="2">
    <source>
        <dbReference type="ARBA" id="ARBA00022576"/>
    </source>
</evidence>
<evidence type="ECO:0000313" key="9">
    <source>
        <dbReference type="Proteomes" id="UP001165587"/>
    </source>
</evidence>
<keyword evidence="5 7" id="KW-0663">Pyridoxal phosphate</keyword>
<evidence type="ECO:0000256" key="1">
    <source>
        <dbReference type="ARBA" id="ARBA00001933"/>
    </source>
</evidence>
<keyword evidence="4 8" id="KW-0808">Transferase</keyword>
<comment type="caution">
    <text evidence="8">The sequence shown here is derived from an EMBL/GenBank/DDBJ whole genome shotgun (WGS) entry which is preliminary data.</text>
</comment>
<dbReference type="InterPro" id="IPR015421">
    <property type="entry name" value="PyrdxlP-dep_Trfase_major"/>
</dbReference>
<sequence length="400" mass="42388">MPGPETTTETSWKDRFDTSIMRTMGMPLRYLVRGEGAYVWDGDGNQYLDFLAGIAVNSLGHAHPVFVEAVTRQASTLAHVSNYFSTPPQLELAERLTRLTGAGQGGRAYFCNSGAEANEAAFKLARLNSHGPRTRIIALTNAFHGRTMGALALTGKPAMREPFEPVPGGVEHIDTTIEALEAALDDTVAALFLEPIKGEAGVLELPEGFLQRARELTEQHGALLILDEIQTGVGRTGAWFSYMNAGVVPDAVTIAKGMAGGFPIGSLVTFGWASDLFSRGQHGSTFGGNPLAAATANAVLGEIESAGLVQNAARRGAEIRDIIARIESPFVSEIRGQGLLIGVGLSEPIAGRIADAALENGLIINAPNDSSLRIAPPLIIGDDEVREFGVRLGRAFESLS</sequence>
<dbReference type="NCBIfam" id="NF002874">
    <property type="entry name" value="PRK03244.1"/>
    <property type="match status" value="1"/>
</dbReference>
<dbReference type="FunFam" id="3.40.640.10:FF:000004">
    <property type="entry name" value="Acetylornithine aminotransferase"/>
    <property type="match status" value="1"/>
</dbReference>
<reference evidence="8" key="1">
    <citation type="submission" date="2022-08" db="EMBL/GenBank/DDBJ databases">
        <authorList>
            <person name="Deng Y."/>
            <person name="Han X.-F."/>
            <person name="Zhang Y.-Q."/>
        </authorList>
    </citation>
    <scope>NUCLEOTIDE SEQUENCE</scope>
    <source>
        <strain evidence="8">CPCC 203407</strain>
    </source>
</reference>
<accession>A0AA41X9R3</accession>
<dbReference type="InterPro" id="IPR049704">
    <property type="entry name" value="Aminotrans_3_PPA_site"/>
</dbReference>
<evidence type="ECO:0000256" key="7">
    <source>
        <dbReference type="RuleBase" id="RU003560"/>
    </source>
</evidence>
<proteinExistence type="inferred from homology"/>
<dbReference type="InterPro" id="IPR015424">
    <property type="entry name" value="PyrdxlP-dep_Trfase"/>
</dbReference>
<dbReference type="CDD" id="cd00610">
    <property type="entry name" value="OAT_like"/>
    <property type="match status" value="1"/>
</dbReference>
<dbReference type="InterPro" id="IPR004636">
    <property type="entry name" value="AcOrn/SuccOrn_fam"/>
</dbReference>
<dbReference type="AlphaFoldDB" id="A0AA41X9R3"/>
<gene>
    <name evidence="8" type="ORF">N1028_00025</name>
</gene>
<dbReference type="Proteomes" id="UP001165587">
    <property type="component" value="Unassembled WGS sequence"/>
</dbReference>
<dbReference type="InterPro" id="IPR050103">
    <property type="entry name" value="Class-III_PLP-dep_AT"/>
</dbReference>
<keyword evidence="9" id="KW-1185">Reference proteome</keyword>
<dbReference type="Gene3D" id="3.90.1150.10">
    <property type="entry name" value="Aspartate Aminotransferase, domain 1"/>
    <property type="match status" value="1"/>
</dbReference>
<evidence type="ECO:0000313" key="8">
    <source>
        <dbReference type="EMBL" id="MCS5724276.1"/>
    </source>
</evidence>